<dbReference type="Xenbase" id="XB-GENE-1000168">
    <property type="gene designation" value="pla2r1"/>
</dbReference>
<reference evidence="16" key="2">
    <citation type="submission" date="2011-06" db="UniProtKB">
        <authorList>
            <consortium name="Ensembl"/>
        </authorList>
    </citation>
    <scope>IDENTIFICATION</scope>
</reference>
<dbReference type="PROSITE" id="PS00615">
    <property type="entry name" value="C_TYPE_LECTIN_1"/>
    <property type="match status" value="2"/>
</dbReference>
<dbReference type="GO" id="GO:0005886">
    <property type="term" value="C:plasma membrane"/>
    <property type="evidence" value="ECO:0000318"/>
    <property type="project" value="GO_Central"/>
</dbReference>
<keyword evidence="9 18" id="KW-0675">Receptor</keyword>
<feature type="domain" description="C-type lectin" evidence="14">
    <location>
        <begin position="983"/>
        <end position="1105"/>
    </location>
</feature>
<dbReference type="GO" id="GO:0043235">
    <property type="term" value="C:receptor complex"/>
    <property type="evidence" value="ECO:0000318"/>
    <property type="project" value="GO_Central"/>
</dbReference>
<dbReference type="InterPro" id="IPR036943">
    <property type="entry name" value="FN_type2_sf"/>
</dbReference>
<dbReference type="PROSITE" id="PS50231">
    <property type="entry name" value="RICIN_B_LECTIN"/>
    <property type="match status" value="1"/>
</dbReference>
<dbReference type="Pfam" id="PF24562">
    <property type="entry name" value="CysR_MRC2_N"/>
    <property type="match status" value="1"/>
</dbReference>
<evidence type="ECO:0000259" key="15">
    <source>
        <dbReference type="PROSITE" id="PS51092"/>
    </source>
</evidence>
<evidence type="ECO:0000256" key="5">
    <source>
        <dbReference type="ARBA" id="ARBA00022737"/>
    </source>
</evidence>
<organism evidence="16">
    <name type="scientific">Xenopus tropicalis</name>
    <name type="common">Western clawed frog</name>
    <name type="synonym">Silurana tropicalis</name>
    <dbReference type="NCBI Taxonomy" id="8364"/>
    <lineage>
        <taxon>Eukaryota</taxon>
        <taxon>Metazoa</taxon>
        <taxon>Chordata</taxon>
        <taxon>Craniata</taxon>
        <taxon>Vertebrata</taxon>
        <taxon>Euteleostomi</taxon>
        <taxon>Amphibia</taxon>
        <taxon>Batrachia</taxon>
        <taxon>Anura</taxon>
        <taxon>Pipoidea</taxon>
        <taxon>Pipidae</taxon>
        <taxon>Xenopodinae</taxon>
        <taxon>Xenopus</taxon>
        <taxon>Silurana</taxon>
    </lineage>
</organism>
<keyword evidence="7 12" id="KW-0472">Membrane</keyword>
<keyword evidence="5" id="KW-0677">Repeat</keyword>
<feature type="domain" description="C-type lectin" evidence="14">
    <location>
        <begin position="1270"/>
        <end position="1389"/>
    </location>
</feature>
<dbReference type="FunFam" id="3.10.100.10:FF:000038">
    <property type="entry name" value="Secretory phospholipase A2 receptor"/>
    <property type="match status" value="1"/>
</dbReference>
<dbReference type="Reactome" id="R-XTR-1482839">
    <property type="pathway name" value="Acyl chain remodelling of PE"/>
</dbReference>
<dbReference type="Reactome" id="R-XTR-1482922">
    <property type="pathway name" value="Acyl chain remodelling of PI"/>
</dbReference>
<proteinExistence type="predicted"/>
<feature type="disulfide bond" evidence="11">
    <location>
        <begin position="206"/>
        <end position="233"/>
    </location>
</feature>
<dbReference type="Reactome" id="R-XTR-1482788">
    <property type="pathway name" value="Acyl chain remodelling of PC"/>
</dbReference>
<evidence type="ECO:0000256" key="10">
    <source>
        <dbReference type="ARBA" id="ARBA00023180"/>
    </source>
</evidence>
<evidence type="ECO:0000313" key="18">
    <source>
        <dbReference type="RefSeq" id="XP_031749202.1"/>
    </source>
</evidence>
<dbReference type="OMA" id="GGDICEH"/>
<dbReference type="HOGENOM" id="CLU_002069_2_0_1"/>
<evidence type="ECO:0000256" key="13">
    <source>
        <dbReference type="SAM" id="SignalP"/>
    </source>
</evidence>
<keyword evidence="17" id="KW-1185">Reference proteome</keyword>
<dbReference type="Reactome" id="R-XTR-1482925">
    <property type="pathway name" value="Acyl chain remodelling of PG"/>
</dbReference>
<dbReference type="KEGG" id="xtr:100488773"/>
<evidence type="ECO:0000256" key="4">
    <source>
        <dbReference type="ARBA" id="ARBA00022729"/>
    </source>
</evidence>
<dbReference type="CDD" id="cd00037">
    <property type="entry name" value="CLECT"/>
    <property type="match status" value="7"/>
</dbReference>
<dbReference type="Reactome" id="R-XTR-1482801">
    <property type="pathway name" value="Acyl chain remodelling of PS"/>
</dbReference>
<feature type="transmembrane region" description="Helical" evidence="12">
    <location>
        <begin position="1409"/>
        <end position="1430"/>
    </location>
</feature>
<dbReference type="GO" id="GO:0006897">
    <property type="term" value="P:endocytosis"/>
    <property type="evidence" value="ECO:0007669"/>
    <property type="project" value="UniProtKB-KW"/>
</dbReference>
<dbReference type="Proteomes" id="UP000008143">
    <property type="component" value="Chromosome 9"/>
</dbReference>
<reference evidence="16" key="1">
    <citation type="journal article" date="2010" name="Science">
        <title>The genome of the Western clawed frog Xenopus tropicalis.</title>
        <authorList>
            <person name="Hellsten U."/>
            <person name="Harland R.M."/>
            <person name="Gilchrist M.J."/>
            <person name="Hendrix D."/>
            <person name="Jurka J."/>
            <person name="Kapitonov V."/>
            <person name="Ovcharenko I."/>
            <person name="Putnam N.H."/>
            <person name="Shu S."/>
            <person name="Taher L."/>
            <person name="Blitz I.L."/>
            <person name="Blumberg B."/>
            <person name="Dichmann D.S."/>
            <person name="Dubchak I."/>
            <person name="Amaya E."/>
            <person name="Detter J.C."/>
            <person name="Fletcher R."/>
            <person name="Gerhard D.S."/>
            <person name="Goodstein D."/>
            <person name="Graves T."/>
            <person name="Grigoriev I.V."/>
            <person name="Grimwood J."/>
            <person name="Kawashima T."/>
            <person name="Lindquist E."/>
            <person name="Lucas S.M."/>
            <person name="Mead P.E."/>
            <person name="Mitros T."/>
            <person name="Ogino H."/>
            <person name="Ohta Y."/>
            <person name="Poliakov A.V."/>
            <person name="Pollet N."/>
            <person name="Robert J."/>
            <person name="Salamov A."/>
            <person name="Sater A.K."/>
            <person name="Schmutz J."/>
            <person name="Terry A."/>
            <person name="Vize P.D."/>
            <person name="Warren W.C."/>
            <person name="Wells D."/>
            <person name="Wills A."/>
            <person name="Wilson R.K."/>
            <person name="Zimmerman L.B."/>
            <person name="Zorn A.M."/>
            <person name="Grainger R."/>
            <person name="Grammer T."/>
            <person name="Khokha M.K."/>
            <person name="Richardson P.M."/>
            <person name="Rokhsar D.S."/>
        </authorList>
    </citation>
    <scope>NUCLEOTIDE SEQUENCE [LARGE SCALE GENOMIC DNA]</scope>
    <source>
        <strain evidence="16">Nigerian</strain>
    </source>
</reference>
<dbReference type="SUPFAM" id="SSF50370">
    <property type="entry name" value="Ricin B-like lectins"/>
    <property type="match status" value="1"/>
</dbReference>
<keyword evidence="2" id="KW-0254">Endocytosis</keyword>
<evidence type="ECO:0000256" key="6">
    <source>
        <dbReference type="ARBA" id="ARBA00022989"/>
    </source>
</evidence>
<dbReference type="Gene3D" id="2.80.10.50">
    <property type="match status" value="1"/>
</dbReference>
<feature type="domain" description="C-type lectin" evidence="14">
    <location>
        <begin position="249"/>
        <end position="365"/>
    </location>
</feature>
<dbReference type="ExpressionAtlas" id="F6PVH0">
    <property type="expression patterns" value="baseline"/>
</dbReference>
<reference evidence="18" key="3">
    <citation type="submission" date="2025-04" db="UniProtKB">
        <authorList>
            <consortium name="RefSeq"/>
        </authorList>
    </citation>
    <scope>IDENTIFICATION</scope>
    <source>
        <strain evidence="18">Nigerian</strain>
        <tissue evidence="18">Liver and blood</tissue>
    </source>
</reference>
<sequence length="1473" mass="167087">MNAIIGAGSAPRPFIPDSLLLCLSVLLVPLLAPSRCALRQSFPQDKLPGFLGKYVFAIESRNLSKCIAVDSGRLSLQDCGTLSRNMLWKWVSNQGLFNLQSGSCLGLNVSDQRQPLGMFECDSALHTLGWKCTNDILTGADHYMLAAEGTTMVASKLQYHKWKRHMSQDESFCEHHFQEIYTLRGNGLGRPCVFPFKYDNLWHHECITEGREDGLYWCATTMRHDRDGKWGLCPIADGGCEHLWEQNQTMQTCYQFNLDSALSWHEARVSCQAQGGDLLSITSVDEQNYISGILGHNQVSFWMGLNQVEEASGWHWSDGAPLALANWRSNYTYNYENGHCGTYDRLRDRGWQSFPCTSALPYACKKDLTLRSAETFDWWKYYPTQCESGLYPYNRHCYRVLKDPLTWMEASNACQLDGSELMSVSSLADEELVLKILKQESMSEAWIGLSTEGKDPVVFQWSDGSGVTFTNWQKHEPIVQASDSALCVSAQSPDGGWKCKRCTEKIFAICKKTGVIEAEPMNSEACHKGWERHGSYCYRIDETHRSFQEASNGYYCASPLATIANRFEQAFVTAMISNKIQTGDGYVWIGMQDQRDSGEYTWIGNGSHRQQVTFTHWNTHQPSRQGGCVAMRYGECGGCWEVKDCKTFKAMSLCKKPLTSVIEEPPLSHVDGGFSSVCYTWESEPHLDYCYKVFHHEKVLGKRTWQEAEDFCQGFGGHLASLSHIDEEKFLTEILSTMFHRDDERQFWIGFNKRSPSSGGSWGWSDGTPVLSSFLEDMFVDDTRNCAAYTAENKVVPLHCHAKLEWICKVRKDLMPNIPKGHLKDVPWLFFQGNDYFLYSSDFQHAAFAFACSWMGGHLLSIHSAAEQAFIESRIRKFVKTNKKWWIGLSEEEHFYGLHRWTDGSPVVYKNWQTEPNGNKSLEGPLCAYISAESGLWGFSECSASYSAICKTSQISKLEVAQQPHPRHEARGICPSDWLRDVNKCYYVHSVEGSEEQHDWFSAASYCQAHGGNLASIENEIEQAFIVMQLYGHKNSLWIQFQIDDYINWQKGSSSAYSNWSPILEKQHKQNFTNGNPAEHECALLASNHNFHWPGTWYLENCNHKAHGFVCEKGISSVSSYTENGSGVSPVPDSLEYGHKSYRILTGNISWYGASQRCQEFGGDLASISDQYHQAFLTIIANRLGYSHWIGFFNPDNGYHFEWADGSKSRFTAWRDNESPSDGNCGYIGTDGYWRGGDCDTELQGAVCLVTNETDPLDYGGECSETWIKFQNYCYSFSSVLDKTVFEAASEVCKQQGSGLLTITNEEENVFLSKELGMFTSLEMIWLNRILFHGNGSVAWMDGTPVMFSKLVTHEIKNGYLRDQCVALWTSDGTWWNSECNEQRGFVCKKHKDYREIEKNPKTTRTSHAVVPVVVLALSAFGVFLVFLWYRLKQKRCLFCTSQTFQKSCSTKTSADIFEPEESILITELGADK</sequence>
<comment type="subcellular location">
    <subcellularLocation>
        <location evidence="1">Membrane</location>
        <topology evidence="1">Single-pass membrane protein</topology>
    </subcellularLocation>
</comment>
<dbReference type="InterPro" id="IPR035992">
    <property type="entry name" value="Ricin_B-like_lectins"/>
</dbReference>
<dbReference type="SMART" id="SM00059">
    <property type="entry name" value="FN2"/>
    <property type="match status" value="1"/>
</dbReference>
<dbReference type="GeneTree" id="ENSGT01050000244842"/>
<dbReference type="InterPro" id="IPR018378">
    <property type="entry name" value="C-type_lectin_CS"/>
</dbReference>
<dbReference type="InterPro" id="IPR050111">
    <property type="entry name" value="C-type_lectin/snaclec_domain"/>
</dbReference>
<evidence type="ECO:0000313" key="17">
    <source>
        <dbReference type="Proteomes" id="UP000008143"/>
    </source>
</evidence>
<dbReference type="FunFam" id="2.80.10.50:FF:000039">
    <property type="entry name" value="Secretory phospholipase A2 receptor"/>
    <property type="match status" value="1"/>
</dbReference>
<dbReference type="Pfam" id="PF00059">
    <property type="entry name" value="Lectin_C"/>
    <property type="match status" value="8"/>
</dbReference>
<accession>F6PVH0</accession>
<dbReference type="PRINTS" id="PR00013">
    <property type="entry name" value="FNTYPEII"/>
</dbReference>
<dbReference type="InterPro" id="IPR001304">
    <property type="entry name" value="C-type_lectin-like"/>
</dbReference>
<evidence type="ECO:0000256" key="1">
    <source>
        <dbReference type="ARBA" id="ARBA00004167"/>
    </source>
</evidence>
<gene>
    <name evidence="16 18 19" type="primary">pla2r1</name>
</gene>
<evidence type="ECO:0000256" key="9">
    <source>
        <dbReference type="ARBA" id="ARBA00023170"/>
    </source>
</evidence>
<dbReference type="eggNOG" id="KOG4297">
    <property type="taxonomic scope" value="Eukaryota"/>
</dbReference>
<feature type="domain" description="C-type lectin" evidence="14">
    <location>
        <begin position="533"/>
        <end position="645"/>
    </location>
</feature>
<dbReference type="Gene3D" id="2.10.10.10">
    <property type="entry name" value="Fibronectin, type II, collagen-binding"/>
    <property type="match status" value="1"/>
</dbReference>
<dbReference type="OrthoDB" id="5858677at2759"/>
<dbReference type="PROSITE" id="PS51092">
    <property type="entry name" value="FN2_2"/>
    <property type="match status" value="1"/>
</dbReference>
<dbReference type="Pfam" id="PF00040">
    <property type="entry name" value="fn2"/>
    <property type="match status" value="1"/>
</dbReference>
<feature type="domain" description="C-type lectin" evidence="14">
    <location>
        <begin position="393"/>
        <end position="511"/>
    </location>
</feature>
<feature type="domain" description="Fibronectin type-II" evidence="15">
    <location>
        <begin position="187"/>
        <end position="235"/>
    </location>
</feature>
<dbReference type="GO" id="GO:0038023">
    <property type="term" value="F:signaling receptor activity"/>
    <property type="evidence" value="ECO:0000318"/>
    <property type="project" value="GO_Central"/>
</dbReference>
<evidence type="ECO:0000256" key="8">
    <source>
        <dbReference type="ARBA" id="ARBA00023157"/>
    </source>
</evidence>
<dbReference type="CDD" id="cd00062">
    <property type="entry name" value="FN2"/>
    <property type="match status" value="1"/>
</dbReference>
<dbReference type="InterPro" id="IPR000562">
    <property type="entry name" value="FN_type2_dom"/>
</dbReference>
<dbReference type="InterPro" id="IPR016187">
    <property type="entry name" value="CTDL_fold"/>
</dbReference>
<dbReference type="AGR" id="Xenbase:XB-GENE-1000168"/>
<dbReference type="Bgee" id="ENSXETG00000007579">
    <property type="expression patterns" value="Expressed in liver and 14 other cell types or tissues"/>
</dbReference>
<dbReference type="Gene3D" id="3.10.100.10">
    <property type="entry name" value="Mannose-Binding Protein A, subunit A"/>
    <property type="match status" value="8"/>
</dbReference>
<name>F6PVH0_XENTR</name>
<dbReference type="InterPro" id="IPR000772">
    <property type="entry name" value="Ricin_B_lectin"/>
</dbReference>
<evidence type="ECO:0000313" key="16">
    <source>
        <dbReference type="Ensembl" id="ENSXETP00000016497"/>
    </source>
</evidence>
<dbReference type="PANTHER" id="PTHR22803">
    <property type="entry name" value="MANNOSE, PHOSPHOLIPASE, LECTIN RECEPTOR RELATED"/>
    <property type="match status" value="1"/>
</dbReference>
<evidence type="ECO:0000256" key="12">
    <source>
        <dbReference type="SAM" id="Phobius"/>
    </source>
</evidence>
<keyword evidence="6 12" id="KW-1133">Transmembrane helix</keyword>
<evidence type="ECO:0000259" key="14">
    <source>
        <dbReference type="PROSITE" id="PS50041"/>
    </source>
</evidence>
<dbReference type="RefSeq" id="XP_031749202.1">
    <property type="nucleotide sequence ID" value="XM_031893342.1"/>
</dbReference>
<dbReference type="FunFam" id="3.10.100.10:FF:000018">
    <property type="entry name" value="Mannose receptor, C type 2"/>
    <property type="match status" value="1"/>
</dbReference>
<feature type="chain" id="PRO_5044730995" evidence="13">
    <location>
        <begin position="37"/>
        <end position="1473"/>
    </location>
</feature>
<dbReference type="SUPFAM" id="SSF56436">
    <property type="entry name" value="C-type lectin-like"/>
    <property type="match status" value="8"/>
</dbReference>
<dbReference type="SMART" id="SM00458">
    <property type="entry name" value="RICIN"/>
    <property type="match status" value="1"/>
</dbReference>
<evidence type="ECO:0000256" key="3">
    <source>
        <dbReference type="ARBA" id="ARBA00022692"/>
    </source>
</evidence>
<dbReference type="PROSITE" id="PS50041">
    <property type="entry name" value="C_TYPE_LECTIN_2"/>
    <property type="match status" value="8"/>
</dbReference>
<keyword evidence="4 13" id="KW-0732">Signal</keyword>
<protein>
    <submittedName>
        <fullName evidence="16">Phospholipase A2 receptor 1</fullName>
    </submittedName>
    <submittedName>
        <fullName evidence="18">Secretory phospholipase A2 receptor</fullName>
    </submittedName>
</protein>
<dbReference type="Ensembl" id="ENSXETT00000016497">
    <property type="protein sequence ID" value="ENSXETP00000016497"/>
    <property type="gene ID" value="ENSXETG00000007579"/>
</dbReference>
<evidence type="ECO:0000313" key="19">
    <source>
        <dbReference type="Xenbase" id="XB-GENE-1000168"/>
    </source>
</evidence>
<feature type="signal peptide" evidence="13">
    <location>
        <begin position="1"/>
        <end position="36"/>
    </location>
</feature>
<keyword evidence="10" id="KW-0325">Glycoprotein</keyword>
<feature type="disulfide bond" evidence="11">
    <location>
        <begin position="192"/>
        <end position="218"/>
    </location>
</feature>
<evidence type="ECO:0000256" key="11">
    <source>
        <dbReference type="PROSITE-ProRule" id="PRU00479"/>
    </source>
</evidence>
<dbReference type="SMART" id="SM00034">
    <property type="entry name" value="CLECT"/>
    <property type="match status" value="8"/>
</dbReference>
<keyword evidence="8 11" id="KW-1015">Disulfide bond</keyword>
<dbReference type="FunFam" id="3.10.100.10:FF:000260">
    <property type="match status" value="1"/>
</dbReference>
<feature type="domain" description="C-type lectin" evidence="14">
    <location>
        <begin position="831"/>
        <end position="951"/>
    </location>
</feature>
<dbReference type="InterPro" id="IPR016186">
    <property type="entry name" value="C-type_lectin-like/link_sf"/>
</dbReference>
<dbReference type="Reactome" id="R-XTR-1483166">
    <property type="pathway name" value="Synthesis of PA"/>
</dbReference>
<evidence type="ECO:0000256" key="2">
    <source>
        <dbReference type="ARBA" id="ARBA00022583"/>
    </source>
</evidence>
<dbReference type="GeneID" id="100488773"/>
<feature type="domain" description="C-type lectin" evidence="14">
    <location>
        <begin position="1137"/>
        <end position="1240"/>
    </location>
</feature>
<keyword evidence="3 12" id="KW-0812">Transmembrane</keyword>
<feature type="domain" description="C-type lectin" evidence="14">
    <location>
        <begin position="686"/>
        <end position="809"/>
    </location>
</feature>
<evidence type="ECO:0000256" key="7">
    <source>
        <dbReference type="ARBA" id="ARBA00023136"/>
    </source>
</evidence>
<dbReference type="FunFam" id="2.10.10.10:FF:000001">
    <property type="entry name" value="Fibronectin 1a isoform 1"/>
    <property type="match status" value="1"/>
</dbReference>
<dbReference type="CTD" id="22925"/>